<evidence type="ECO:0000313" key="3">
    <source>
        <dbReference type="EMBL" id="WIX80744.1"/>
    </source>
</evidence>
<feature type="chain" id="PRO_5040836140" evidence="2">
    <location>
        <begin position="32"/>
        <end position="176"/>
    </location>
</feature>
<sequence length="176" mass="17217">MKTSLKTIASITVAGGVAAAALLLTGGAASAMPSDTPCGAGDVTVSVTPDPTRAAGQEAFVVHYAAASPTTNCRLEGAPSAVTFTKGSGHSESDGSGTVVTPDDTSGAPAQPVNLRAGHPAESRILQPSQAPATFQPNVVNLNLPTGPNGDSITAAWPAGAPLKGTTAEVTEVSAS</sequence>
<organism evidence="3 4">
    <name type="scientific">Amycolatopsis carbonis</name>
    <dbReference type="NCBI Taxonomy" id="715471"/>
    <lineage>
        <taxon>Bacteria</taxon>
        <taxon>Bacillati</taxon>
        <taxon>Actinomycetota</taxon>
        <taxon>Actinomycetes</taxon>
        <taxon>Pseudonocardiales</taxon>
        <taxon>Pseudonocardiaceae</taxon>
        <taxon>Amycolatopsis</taxon>
    </lineage>
</organism>
<feature type="signal peptide" evidence="2">
    <location>
        <begin position="1"/>
        <end position="31"/>
    </location>
</feature>
<protein>
    <submittedName>
        <fullName evidence="3">DUF4232 domain-containing protein</fullName>
    </submittedName>
</protein>
<accession>A0A9Y2IIU4</accession>
<evidence type="ECO:0000256" key="1">
    <source>
        <dbReference type="SAM" id="MobiDB-lite"/>
    </source>
</evidence>
<feature type="compositionally biased region" description="Polar residues" evidence="1">
    <location>
        <begin position="85"/>
        <end position="99"/>
    </location>
</feature>
<proteinExistence type="predicted"/>
<dbReference type="KEGG" id="acab:QRX50_08255"/>
<feature type="region of interest" description="Disordered" evidence="1">
    <location>
        <begin position="85"/>
        <end position="109"/>
    </location>
</feature>
<dbReference type="EMBL" id="CP127294">
    <property type="protein sequence ID" value="WIX80744.1"/>
    <property type="molecule type" value="Genomic_DNA"/>
</dbReference>
<dbReference type="RefSeq" id="WP_285971364.1">
    <property type="nucleotide sequence ID" value="NZ_CP127294.1"/>
</dbReference>
<reference evidence="3 4" key="1">
    <citation type="submission" date="2023-06" db="EMBL/GenBank/DDBJ databases">
        <authorList>
            <person name="Oyuntsetseg B."/>
            <person name="Kim S.B."/>
        </authorList>
    </citation>
    <scope>NUCLEOTIDE SEQUENCE [LARGE SCALE GENOMIC DNA]</scope>
    <source>
        <strain evidence="3 4">2-15</strain>
    </source>
</reference>
<dbReference type="Proteomes" id="UP001236014">
    <property type="component" value="Chromosome"/>
</dbReference>
<evidence type="ECO:0000256" key="2">
    <source>
        <dbReference type="SAM" id="SignalP"/>
    </source>
</evidence>
<dbReference type="AlphaFoldDB" id="A0A9Y2IIU4"/>
<keyword evidence="2" id="KW-0732">Signal</keyword>
<name>A0A9Y2IIU4_9PSEU</name>
<keyword evidence="4" id="KW-1185">Reference proteome</keyword>
<gene>
    <name evidence="3" type="ORF">QRX50_08255</name>
</gene>
<evidence type="ECO:0000313" key="4">
    <source>
        <dbReference type="Proteomes" id="UP001236014"/>
    </source>
</evidence>